<evidence type="ECO:0000256" key="1">
    <source>
        <dbReference type="ARBA" id="ARBA00010641"/>
    </source>
</evidence>
<dbReference type="CDD" id="cd06171">
    <property type="entry name" value="Sigma70_r4"/>
    <property type="match status" value="1"/>
</dbReference>
<evidence type="ECO:0000313" key="7">
    <source>
        <dbReference type="EMBL" id="QDH81205.1"/>
    </source>
</evidence>
<dbReference type="InterPro" id="IPR036388">
    <property type="entry name" value="WH-like_DNA-bd_sf"/>
</dbReference>
<dbReference type="Gene3D" id="1.10.10.10">
    <property type="entry name" value="Winged helix-like DNA-binding domain superfamily/Winged helix DNA-binding domain"/>
    <property type="match status" value="1"/>
</dbReference>
<evidence type="ECO:0000259" key="5">
    <source>
        <dbReference type="Pfam" id="PF04542"/>
    </source>
</evidence>
<keyword evidence="8" id="KW-1185">Reference proteome</keyword>
<dbReference type="Pfam" id="PF04542">
    <property type="entry name" value="Sigma70_r2"/>
    <property type="match status" value="1"/>
</dbReference>
<keyword evidence="4" id="KW-0804">Transcription</keyword>
<feature type="domain" description="RNA polymerase sigma-70 region 2" evidence="5">
    <location>
        <begin position="90"/>
        <end position="142"/>
    </location>
</feature>
<dbReference type="NCBIfam" id="TIGR02985">
    <property type="entry name" value="Sig70_bacteroi1"/>
    <property type="match status" value="1"/>
</dbReference>
<gene>
    <name evidence="7" type="ORF">FKX85_20090</name>
</gene>
<feature type="domain" description="RNA polymerase sigma factor 70 region 4 type 2" evidence="6">
    <location>
        <begin position="172"/>
        <end position="223"/>
    </location>
</feature>
<comment type="similarity">
    <text evidence="1">Belongs to the sigma-70 factor family. ECF subfamily.</text>
</comment>
<dbReference type="SUPFAM" id="SSF88946">
    <property type="entry name" value="Sigma2 domain of RNA polymerase sigma factors"/>
    <property type="match status" value="1"/>
</dbReference>
<dbReference type="GO" id="GO:0006352">
    <property type="term" value="P:DNA-templated transcription initiation"/>
    <property type="evidence" value="ECO:0007669"/>
    <property type="project" value="InterPro"/>
</dbReference>
<dbReference type="InterPro" id="IPR007627">
    <property type="entry name" value="RNA_pol_sigma70_r2"/>
</dbReference>
<dbReference type="InterPro" id="IPR039425">
    <property type="entry name" value="RNA_pol_sigma-70-like"/>
</dbReference>
<dbReference type="AlphaFoldDB" id="A0A514CN14"/>
<protein>
    <submittedName>
        <fullName evidence="7">RNA polymerase sigma-70 factor</fullName>
    </submittedName>
</protein>
<sequence length="240" mass="28156">MTAELGLFNGKIECELSPFSSPWYIFNKFLITLNRYFLKLSALFGGIKHPPMPLEKYSDQDLLLLIKEGNTSAFDELFIRHWETLYLKSFSLLRDPATCEDIVQDVFLKIWQNRNAIQISHFNSYLQASARNAAFKVLAKQKLETRHLNTISTLELLYHAEDEMDANELESQIMASLEHLPERCREVFVLSRFKNMSNSEIAKRLMLSNRTVENQLYRAIKHLREVLPYLLCWHITNGWH</sequence>
<dbReference type="EMBL" id="CP041253">
    <property type="protein sequence ID" value="QDH81205.1"/>
    <property type="molecule type" value="Genomic_DNA"/>
</dbReference>
<evidence type="ECO:0000313" key="8">
    <source>
        <dbReference type="Proteomes" id="UP000316614"/>
    </source>
</evidence>
<dbReference type="Pfam" id="PF08281">
    <property type="entry name" value="Sigma70_r4_2"/>
    <property type="match status" value="1"/>
</dbReference>
<dbReference type="OrthoDB" id="679904at2"/>
<dbReference type="SUPFAM" id="SSF88659">
    <property type="entry name" value="Sigma3 and sigma4 domains of RNA polymerase sigma factors"/>
    <property type="match status" value="1"/>
</dbReference>
<dbReference type="InterPro" id="IPR013249">
    <property type="entry name" value="RNA_pol_sigma70_r4_t2"/>
</dbReference>
<reference evidence="7 8" key="1">
    <citation type="submission" date="2019-06" db="EMBL/GenBank/DDBJ databases">
        <title>Echinicola alkalisoli sp. nov. isolated from saline soil.</title>
        <authorList>
            <person name="Sun J.-Q."/>
            <person name="Xu L."/>
        </authorList>
    </citation>
    <scope>NUCLEOTIDE SEQUENCE [LARGE SCALE GENOMIC DNA]</scope>
    <source>
        <strain evidence="7 8">LN3S3</strain>
    </source>
</reference>
<dbReference type="InterPro" id="IPR014327">
    <property type="entry name" value="RNA_pol_sigma70_bacteroid"/>
</dbReference>
<dbReference type="NCBIfam" id="TIGR02937">
    <property type="entry name" value="sigma70-ECF"/>
    <property type="match status" value="1"/>
</dbReference>
<dbReference type="InterPro" id="IPR013325">
    <property type="entry name" value="RNA_pol_sigma_r2"/>
</dbReference>
<accession>A0A514CN14</accession>
<dbReference type="PANTHER" id="PTHR43133">
    <property type="entry name" value="RNA POLYMERASE ECF-TYPE SIGMA FACTO"/>
    <property type="match status" value="1"/>
</dbReference>
<evidence type="ECO:0000256" key="2">
    <source>
        <dbReference type="ARBA" id="ARBA00023015"/>
    </source>
</evidence>
<evidence type="ECO:0000259" key="6">
    <source>
        <dbReference type="Pfam" id="PF08281"/>
    </source>
</evidence>
<keyword evidence="2" id="KW-0805">Transcription regulation</keyword>
<dbReference type="Gene3D" id="1.10.1740.10">
    <property type="match status" value="1"/>
</dbReference>
<dbReference type="InterPro" id="IPR014284">
    <property type="entry name" value="RNA_pol_sigma-70_dom"/>
</dbReference>
<dbReference type="PANTHER" id="PTHR43133:SF46">
    <property type="entry name" value="RNA POLYMERASE SIGMA-70 FACTOR ECF SUBFAMILY"/>
    <property type="match status" value="1"/>
</dbReference>
<name>A0A514CN14_9BACT</name>
<proteinExistence type="inferred from homology"/>
<dbReference type="InterPro" id="IPR013324">
    <property type="entry name" value="RNA_pol_sigma_r3/r4-like"/>
</dbReference>
<evidence type="ECO:0000256" key="3">
    <source>
        <dbReference type="ARBA" id="ARBA00023082"/>
    </source>
</evidence>
<dbReference type="GO" id="GO:0003677">
    <property type="term" value="F:DNA binding"/>
    <property type="evidence" value="ECO:0007669"/>
    <property type="project" value="InterPro"/>
</dbReference>
<organism evidence="7 8">
    <name type="scientific">Echinicola soli</name>
    <dbReference type="NCBI Taxonomy" id="2591634"/>
    <lineage>
        <taxon>Bacteria</taxon>
        <taxon>Pseudomonadati</taxon>
        <taxon>Bacteroidota</taxon>
        <taxon>Cytophagia</taxon>
        <taxon>Cytophagales</taxon>
        <taxon>Cyclobacteriaceae</taxon>
        <taxon>Echinicola</taxon>
    </lineage>
</organism>
<dbReference type="Proteomes" id="UP000316614">
    <property type="component" value="Chromosome"/>
</dbReference>
<dbReference type="GO" id="GO:0016987">
    <property type="term" value="F:sigma factor activity"/>
    <property type="evidence" value="ECO:0007669"/>
    <property type="project" value="UniProtKB-KW"/>
</dbReference>
<keyword evidence="3" id="KW-0731">Sigma factor</keyword>
<dbReference type="KEGG" id="echi:FKX85_20090"/>
<evidence type="ECO:0000256" key="4">
    <source>
        <dbReference type="ARBA" id="ARBA00023163"/>
    </source>
</evidence>